<dbReference type="GO" id="GO:0005737">
    <property type="term" value="C:cytoplasm"/>
    <property type="evidence" value="ECO:0007669"/>
    <property type="project" value="TreeGrafter"/>
</dbReference>
<dbReference type="RefSeq" id="WP_109417050.1">
    <property type="nucleotide sequence ID" value="NZ_QEAS01000014.1"/>
</dbReference>
<dbReference type="GO" id="GO:0004029">
    <property type="term" value="F:aldehyde dehydrogenase (NAD+) activity"/>
    <property type="evidence" value="ECO:0007669"/>
    <property type="project" value="TreeGrafter"/>
</dbReference>
<dbReference type="Gene3D" id="3.40.50.720">
    <property type="entry name" value="NAD(P)-binding Rossmann-like Domain"/>
    <property type="match status" value="1"/>
</dbReference>
<dbReference type="AlphaFoldDB" id="A0A2U2PDN7"/>
<reference evidence="2 3" key="1">
    <citation type="submission" date="2018-04" db="EMBL/GenBank/DDBJ databases">
        <title>Pedobacter chongqingensis sp. nov., isolated from a rottenly hemp rope.</title>
        <authorList>
            <person name="Cai Y."/>
        </authorList>
    </citation>
    <scope>NUCLEOTIDE SEQUENCE [LARGE SCALE GENOMIC DNA]</scope>
    <source>
        <strain evidence="2 3">FJ4-8</strain>
    </source>
</reference>
<protein>
    <submittedName>
        <fullName evidence="2">Nucleoside-diphosphate sugar epimerase</fullName>
    </submittedName>
</protein>
<comment type="caution">
    <text evidence="2">The sequence shown here is derived from an EMBL/GenBank/DDBJ whole genome shotgun (WGS) entry which is preliminary data.</text>
</comment>
<dbReference type="Pfam" id="PF01370">
    <property type="entry name" value="Epimerase"/>
    <property type="match status" value="1"/>
</dbReference>
<sequence>MILVTGATGFLGSELVRQLHLQGKKVKALKRATSAIPQILKGITGIEWADADMLDYFSLEKAFEGISRVYHCAATISFQPADKKKMLRVNEEGTAHIVDLCLEKGIDKLVHVSSVAALGEAKPQEQVTEKAFWEFDGRQGGYSISKYESEMEVWRGIAEGLCAVIVNPSVIIGKNAGTGGSGQIFEMVRKGLRFYTDGTCGMVAVEDVARAMIMLMDSDIHSERFILNAENLPLREVFEETAKAYNVQAPSIRVGRWMMGIGWRLTALISAISGREFGLTKETARSSRKKTDFSSEKFLKLFPDFRFKPVRESIREICTKDFNTGKHPQR</sequence>
<dbReference type="SUPFAM" id="SSF51735">
    <property type="entry name" value="NAD(P)-binding Rossmann-fold domains"/>
    <property type="match status" value="1"/>
</dbReference>
<dbReference type="OrthoDB" id="596910at2"/>
<accession>A0A2U2PDN7</accession>
<dbReference type="EMBL" id="QEAS01000014">
    <property type="protein sequence ID" value="PWG79507.1"/>
    <property type="molecule type" value="Genomic_DNA"/>
</dbReference>
<dbReference type="Proteomes" id="UP000245647">
    <property type="component" value="Unassembled WGS sequence"/>
</dbReference>
<dbReference type="InterPro" id="IPR051783">
    <property type="entry name" value="NAD(P)-dependent_oxidoreduct"/>
</dbReference>
<keyword evidence="3" id="KW-1185">Reference proteome</keyword>
<gene>
    <name evidence="2" type="ORF">DDR33_17295</name>
</gene>
<dbReference type="InterPro" id="IPR001509">
    <property type="entry name" value="Epimerase_deHydtase"/>
</dbReference>
<feature type="domain" description="NAD-dependent epimerase/dehydratase" evidence="1">
    <location>
        <begin position="2"/>
        <end position="218"/>
    </location>
</feature>
<name>A0A2U2PDN7_9SPHI</name>
<evidence type="ECO:0000313" key="2">
    <source>
        <dbReference type="EMBL" id="PWG79507.1"/>
    </source>
</evidence>
<dbReference type="PANTHER" id="PTHR48079">
    <property type="entry name" value="PROTEIN YEEZ"/>
    <property type="match status" value="1"/>
</dbReference>
<evidence type="ECO:0000313" key="3">
    <source>
        <dbReference type="Proteomes" id="UP000245647"/>
    </source>
</evidence>
<evidence type="ECO:0000259" key="1">
    <source>
        <dbReference type="Pfam" id="PF01370"/>
    </source>
</evidence>
<proteinExistence type="predicted"/>
<organism evidence="2 3">
    <name type="scientific">Pararcticibacter amylolyticus</name>
    <dbReference type="NCBI Taxonomy" id="2173175"/>
    <lineage>
        <taxon>Bacteria</taxon>
        <taxon>Pseudomonadati</taxon>
        <taxon>Bacteroidota</taxon>
        <taxon>Sphingobacteriia</taxon>
        <taxon>Sphingobacteriales</taxon>
        <taxon>Sphingobacteriaceae</taxon>
        <taxon>Pararcticibacter</taxon>
    </lineage>
</organism>
<dbReference type="InterPro" id="IPR036291">
    <property type="entry name" value="NAD(P)-bd_dom_sf"/>
</dbReference>
<dbReference type="PANTHER" id="PTHR48079:SF6">
    <property type="entry name" value="NAD(P)-BINDING DOMAIN-CONTAINING PROTEIN-RELATED"/>
    <property type="match status" value="1"/>
</dbReference>